<protein>
    <submittedName>
        <fullName evidence="4">Transcriptional regulatory protein dot6</fullName>
    </submittedName>
</protein>
<feature type="compositionally biased region" description="Low complexity" evidence="1">
    <location>
        <begin position="291"/>
        <end position="307"/>
    </location>
</feature>
<feature type="region of interest" description="Disordered" evidence="1">
    <location>
        <begin position="287"/>
        <end position="311"/>
    </location>
</feature>
<dbReference type="CDD" id="cd00167">
    <property type="entry name" value="SANT"/>
    <property type="match status" value="1"/>
</dbReference>
<evidence type="ECO:0000313" key="5">
    <source>
        <dbReference type="Proteomes" id="UP000501346"/>
    </source>
</evidence>
<dbReference type="Gene3D" id="1.10.10.60">
    <property type="entry name" value="Homeodomain-like"/>
    <property type="match status" value="1"/>
</dbReference>
<feature type="region of interest" description="Disordered" evidence="1">
    <location>
        <begin position="406"/>
        <end position="436"/>
    </location>
</feature>
<feature type="region of interest" description="Disordered" evidence="1">
    <location>
        <begin position="224"/>
        <end position="258"/>
    </location>
</feature>
<dbReference type="InterPro" id="IPR009057">
    <property type="entry name" value="Homeodomain-like_sf"/>
</dbReference>
<feature type="compositionally biased region" description="Low complexity" evidence="1">
    <location>
        <begin position="587"/>
        <end position="598"/>
    </location>
</feature>
<feature type="compositionally biased region" description="Polar residues" evidence="1">
    <location>
        <begin position="599"/>
        <end position="608"/>
    </location>
</feature>
<dbReference type="PROSITE" id="PS50090">
    <property type="entry name" value="MYB_LIKE"/>
    <property type="match status" value="1"/>
</dbReference>
<sequence length="670" mass="73166">MSISTSLNSASIHLSSMDTHPQLHSLTRQPHSSSTAMSKNEAQESSPSLPASSSSSTSASASASSKNSSKNPSSWDPQDDLLLRHLKEVKKMGWKDISQYFPSRTPNACQFRWRRLKSGNLKSNKTALIDINTYTGPLKITHGDETTNVQQKPSKKVEENVLTEDTAEFTTTSSIPIPSRKTSLPSFHASMSFSQSPSNVTPTTIVSNAASSMPFAPPTLPAALPHHPHQHLHHHPHHKTLKPRSNSHSFTNSLNQDPIVRSNDEEKYGFIPKVFVRSRRSSFAYPQQVATTTTPSSPNSSHVLLSSKSRRGSLANWSSRSSFNISSNNTSRRSSMILAPNSVSNIFNVNNSGSNTASTSNTNSRRESVIKKEFQQRLNNLSNSGGPTSNNGPIFPNSYTFMDLPHSSSVSSSSTLHKSKRGSFSGHSMKSSCNPTNLWSKDEDALLMENKKRNLSVMELSILLPQRTEVEIQWRLNALSSDADMLSPTHSPQKTLSKKTRPRMFKTGSTTDDDKGSDKEDVMSDGSNDDDEDNVDPLHRAKQSSNKTVFSSSSSNISSKDVSPDPIFSPDPADDSSNTSDDGSRCTITSDTSSSAATMNRTPNSKNPQDIALLNNFRSEAITPRPKPSSTTTSITTENTNNMINHSSSTTTTTNNSPLPSINTIFKDML</sequence>
<dbReference type="PROSITE" id="PS51294">
    <property type="entry name" value="HTH_MYB"/>
    <property type="match status" value="1"/>
</dbReference>
<feature type="compositionally biased region" description="Low complexity" evidence="1">
    <location>
        <begin position="45"/>
        <end position="74"/>
    </location>
</feature>
<feature type="compositionally biased region" description="Polar residues" evidence="1">
    <location>
        <begin position="1"/>
        <end position="44"/>
    </location>
</feature>
<feature type="domain" description="Myb-like" evidence="2">
    <location>
        <begin position="67"/>
        <end position="117"/>
    </location>
</feature>
<name>A0A6C1DRI1_SACPS</name>
<dbReference type="SMART" id="SM00717">
    <property type="entry name" value="SANT"/>
    <property type="match status" value="1"/>
</dbReference>
<dbReference type="Pfam" id="PF13921">
    <property type="entry name" value="Myb_DNA-bind_6"/>
    <property type="match status" value="1"/>
</dbReference>
<evidence type="ECO:0000313" key="4">
    <source>
        <dbReference type="EMBL" id="QID79183.1"/>
    </source>
</evidence>
<dbReference type="OrthoDB" id="2143914at2759"/>
<feature type="compositionally biased region" description="Polar residues" evidence="1">
    <location>
        <begin position="425"/>
        <end position="436"/>
    </location>
</feature>
<gene>
    <name evidence="4" type="primary">DOT6_1</name>
    <name evidence="4" type="ORF">GRS66_001426</name>
</gene>
<dbReference type="InterPro" id="IPR001005">
    <property type="entry name" value="SANT/Myb"/>
</dbReference>
<feature type="compositionally biased region" description="Basic residues" evidence="1">
    <location>
        <begin position="226"/>
        <end position="242"/>
    </location>
</feature>
<dbReference type="AlphaFoldDB" id="A0A6C1DRI1"/>
<evidence type="ECO:0000256" key="1">
    <source>
        <dbReference type="SAM" id="MobiDB-lite"/>
    </source>
</evidence>
<feature type="compositionally biased region" description="Polar residues" evidence="1">
    <location>
        <begin position="244"/>
        <end position="256"/>
    </location>
</feature>
<feature type="domain" description="HTH myb-type" evidence="3">
    <location>
        <begin position="67"/>
        <end position="121"/>
    </location>
</feature>
<dbReference type="InterPro" id="IPR017930">
    <property type="entry name" value="Myb_dom"/>
</dbReference>
<feature type="region of interest" description="Disordered" evidence="1">
    <location>
        <begin position="483"/>
        <end position="657"/>
    </location>
</feature>
<reference evidence="4 5" key="1">
    <citation type="journal article" date="2019" name="BMC Genomics">
        <title>Chromosome level assembly and comparative genome analysis confirm lager-brewing yeasts originated from a single hybridization.</title>
        <authorList>
            <person name="Salazar A.N."/>
            <person name="Gorter de Vries A.R."/>
            <person name="van den Broek M."/>
            <person name="Brouwers N."/>
            <person name="de la Torre Cortes P."/>
            <person name="Kuijpers N.G.A."/>
            <person name="Daran J.G."/>
            <person name="Abeel T."/>
        </authorList>
    </citation>
    <scope>NUCLEOTIDE SEQUENCE [LARGE SCALE GENOMIC DNA]</scope>
    <source>
        <strain evidence="4 5">CBS 1483</strain>
    </source>
</reference>
<feature type="region of interest" description="Disordered" evidence="1">
    <location>
        <begin position="1"/>
        <end position="78"/>
    </location>
</feature>
<dbReference type="SUPFAM" id="SSF46689">
    <property type="entry name" value="Homeodomain-like"/>
    <property type="match status" value="1"/>
</dbReference>
<feature type="compositionally biased region" description="Basic and acidic residues" evidence="1">
    <location>
        <begin position="512"/>
        <end position="522"/>
    </location>
</feature>
<proteinExistence type="predicted"/>
<evidence type="ECO:0000259" key="3">
    <source>
        <dbReference type="PROSITE" id="PS51294"/>
    </source>
</evidence>
<organism evidence="4 5">
    <name type="scientific">Saccharomyces pastorianus</name>
    <name type="common">Lager yeast</name>
    <name type="synonym">Saccharomyces cerevisiae x Saccharomyces eubayanus</name>
    <dbReference type="NCBI Taxonomy" id="27292"/>
    <lineage>
        <taxon>Eukaryota</taxon>
        <taxon>Fungi</taxon>
        <taxon>Dikarya</taxon>
        <taxon>Ascomycota</taxon>
        <taxon>Saccharomycotina</taxon>
        <taxon>Saccharomycetes</taxon>
        <taxon>Saccharomycetales</taxon>
        <taxon>Saccharomycetaceae</taxon>
        <taxon>Saccharomyces</taxon>
    </lineage>
</organism>
<evidence type="ECO:0000259" key="2">
    <source>
        <dbReference type="PROSITE" id="PS50090"/>
    </source>
</evidence>
<dbReference type="EMBL" id="CP048986">
    <property type="protein sequence ID" value="QID79183.1"/>
    <property type="molecule type" value="Genomic_DNA"/>
</dbReference>
<dbReference type="Proteomes" id="UP000501346">
    <property type="component" value="Chromosome ScV"/>
</dbReference>
<keyword evidence="5" id="KW-1185">Reference proteome</keyword>
<accession>A0A6C1DRI1</accession>
<feature type="compositionally biased region" description="Low complexity" evidence="1">
    <location>
        <begin position="544"/>
        <end position="561"/>
    </location>
</feature>
<feature type="compositionally biased region" description="Low complexity" evidence="1">
    <location>
        <begin position="622"/>
        <end position="657"/>
    </location>
</feature>